<evidence type="ECO:0000313" key="2">
    <source>
        <dbReference type="EMBL" id="RXZ68639.1"/>
    </source>
</evidence>
<gene>
    <name evidence="2" type="ORF">ESP51_13560</name>
</gene>
<keyword evidence="3" id="KW-1185">Reference proteome</keyword>
<protein>
    <submittedName>
        <fullName evidence="2">Uncharacterized protein</fullName>
    </submittedName>
</protein>
<dbReference type="AlphaFoldDB" id="A0A4Q2KUT9"/>
<name>A0A4Q2KUT9_9MICO</name>
<dbReference type="EMBL" id="SDPN01000026">
    <property type="protein sequence ID" value="RXZ68639.1"/>
    <property type="molecule type" value="Genomic_DNA"/>
</dbReference>
<dbReference type="Proteomes" id="UP000293865">
    <property type="component" value="Unassembled WGS sequence"/>
</dbReference>
<sequence length="127" mass="13271">MVDAEFCLQVEYLLGDLSGTADHQRAAASGEVAHLGGFVKGGTELARPSALLLASQAQQQVEFLAEEVVDLVDVLAEQYEGFGEGAAAGDDLGSAVADRLEKATDRCNRDLRQGDVPRSGAVSGRGH</sequence>
<evidence type="ECO:0000313" key="3">
    <source>
        <dbReference type="Proteomes" id="UP000293865"/>
    </source>
</evidence>
<evidence type="ECO:0000256" key="1">
    <source>
        <dbReference type="SAM" id="MobiDB-lite"/>
    </source>
</evidence>
<organism evidence="2 3">
    <name type="scientific">Agromyces albus</name>
    <dbReference type="NCBI Taxonomy" id="205332"/>
    <lineage>
        <taxon>Bacteria</taxon>
        <taxon>Bacillati</taxon>
        <taxon>Actinomycetota</taxon>
        <taxon>Actinomycetes</taxon>
        <taxon>Micrococcales</taxon>
        <taxon>Microbacteriaceae</taxon>
        <taxon>Agromyces</taxon>
    </lineage>
</organism>
<comment type="caution">
    <text evidence="2">The sequence shown here is derived from an EMBL/GenBank/DDBJ whole genome shotgun (WGS) entry which is preliminary data.</text>
</comment>
<proteinExistence type="predicted"/>
<reference evidence="2 3" key="1">
    <citation type="submission" date="2019-01" db="EMBL/GenBank/DDBJ databases">
        <title>Agromyces.</title>
        <authorList>
            <person name="Li J."/>
        </authorList>
    </citation>
    <scope>NUCLEOTIDE SEQUENCE [LARGE SCALE GENOMIC DNA]</scope>
    <source>
        <strain evidence="2 3">DSM 15934</strain>
    </source>
</reference>
<feature type="region of interest" description="Disordered" evidence="1">
    <location>
        <begin position="108"/>
        <end position="127"/>
    </location>
</feature>
<accession>A0A4Q2KUT9</accession>